<evidence type="ECO:0000256" key="7">
    <source>
        <dbReference type="ARBA" id="ARBA00023242"/>
    </source>
</evidence>
<dbReference type="Pfam" id="PF12457">
    <property type="entry name" value="TIP_N"/>
    <property type="match status" value="1"/>
</dbReference>
<feature type="region of interest" description="Disordered" evidence="10">
    <location>
        <begin position="192"/>
        <end position="232"/>
    </location>
</feature>
<dbReference type="Proteomes" id="UP001642483">
    <property type="component" value="Unassembled WGS sequence"/>
</dbReference>
<dbReference type="InterPro" id="IPR024933">
    <property type="entry name" value="TFP11"/>
</dbReference>
<evidence type="ECO:0000256" key="1">
    <source>
        <dbReference type="ARBA" id="ARBA00004123"/>
    </source>
</evidence>
<reference evidence="12 13" key="1">
    <citation type="submission" date="2024-02" db="EMBL/GenBank/DDBJ databases">
        <authorList>
            <person name="Daric V."/>
            <person name="Darras S."/>
        </authorList>
    </citation>
    <scope>NUCLEOTIDE SEQUENCE [LARGE SCALE GENOMIC DNA]</scope>
</reference>
<accession>A0ABP0GQI8</accession>
<proteinExistence type="inferred from homology"/>
<dbReference type="Pfam" id="PF01585">
    <property type="entry name" value="G-patch"/>
    <property type="match status" value="1"/>
</dbReference>
<comment type="caution">
    <text evidence="12">The sequence shown here is derived from an EMBL/GenBank/DDBJ whole genome shotgun (WGS) entry which is preliminary data.</text>
</comment>
<keyword evidence="7 9" id="KW-0539">Nucleus</keyword>
<dbReference type="EMBL" id="CAWYQH010000141">
    <property type="protein sequence ID" value="CAK8693912.1"/>
    <property type="molecule type" value="Genomic_DNA"/>
</dbReference>
<evidence type="ECO:0000259" key="11">
    <source>
        <dbReference type="PROSITE" id="PS50174"/>
    </source>
</evidence>
<evidence type="ECO:0000256" key="6">
    <source>
        <dbReference type="ARBA" id="ARBA00023187"/>
    </source>
</evidence>
<name>A0ABP0GQI8_CLALP</name>
<evidence type="ECO:0000256" key="5">
    <source>
        <dbReference type="ARBA" id="ARBA00022728"/>
    </source>
</evidence>
<gene>
    <name evidence="12" type="ORF">CVLEPA_LOCUS27198</name>
</gene>
<dbReference type="PROSITE" id="PS50174">
    <property type="entry name" value="G_PATCH"/>
    <property type="match status" value="1"/>
</dbReference>
<dbReference type="SMART" id="SM00443">
    <property type="entry name" value="G_patch"/>
    <property type="match status" value="1"/>
</dbReference>
<evidence type="ECO:0000256" key="2">
    <source>
        <dbReference type="ARBA" id="ARBA00010900"/>
    </source>
</evidence>
<dbReference type="PANTHER" id="PTHR23329">
    <property type="entry name" value="TUFTELIN-INTERACTING PROTEIN 11-RELATED"/>
    <property type="match status" value="1"/>
</dbReference>
<keyword evidence="5 9" id="KW-0747">Spliceosome</keyword>
<evidence type="ECO:0000256" key="4">
    <source>
        <dbReference type="ARBA" id="ARBA00022664"/>
    </source>
</evidence>
<evidence type="ECO:0000256" key="8">
    <source>
        <dbReference type="ARBA" id="ARBA00029836"/>
    </source>
</evidence>
<feature type="compositionally biased region" description="Acidic residues" evidence="10">
    <location>
        <begin position="204"/>
        <end position="213"/>
    </location>
</feature>
<evidence type="ECO:0000313" key="12">
    <source>
        <dbReference type="EMBL" id="CAK8693912.1"/>
    </source>
</evidence>
<dbReference type="PIRSF" id="PIRSF017706">
    <property type="entry name" value="TFIP11"/>
    <property type="match status" value="1"/>
</dbReference>
<dbReference type="PANTHER" id="PTHR23329:SF1">
    <property type="entry name" value="TUFTELIN-INTERACTING PROTEIN 11"/>
    <property type="match status" value="1"/>
</dbReference>
<keyword evidence="6 9" id="KW-0508">mRNA splicing</keyword>
<dbReference type="Pfam" id="PF07842">
    <property type="entry name" value="GCFC"/>
    <property type="match status" value="1"/>
</dbReference>
<evidence type="ECO:0000256" key="9">
    <source>
        <dbReference type="PIRNR" id="PIRNR017706"/>
    </source>
</evidence>
<keyword evidence="4 9" id="KW-0507">mRNA processing</keyword>
<dbReference type="InterPro" id="IPR000467">
    <property type="entry name" value="G_patch_dom"/>
</dbReference>
<comment type="subcellular location">
    <subcellularLocation>
        <location evidence="1 9">Nucleus</location>
    </subcellularLocation>
</comment>
<protein>
    <recommendedName>
        <fullName evidence="3">Tuftelin-interacting protein 11</fullName>
    </recommendedName>
    <alternativeName>
        <fullName evidence="8">Septin and tuftelin-interacting protein 1</fullName>
    </alternativeName>
</protein>
<feature type="compositionally biased region" description="Basic and acidic residues" evidence="10">
    <location>
        <begin position="86"/>
        <end position="99"/>
    </location>
</feature>
<feature type="compositionally biased region" description="Polar residues" evidence="10">
    <location>
        <begin position="104"/>
        <end position="122"/>
    </location>
</feature>
<sequence length="812" mass="93095">MADLYDSEEELEGFNVTNSDLINEFNPDRPTFRQTKEDALYGMWARREESGWSKIKKSSKYSEPVSFISGGLKDGSSPVVGDEDERSQQEDDGKSEGFTKSKKTFATVSQPKLSSSNLSYGVQSKVKKEKVDSSFGGFERHTKGIGMKLLQKMGYQFGKGLGKGNQGILNPIEAHKRVRKVGLGAAGTERTKQSFIHFPTQDSAGEDEEDEDDIKSQASQWRKGSESKKMKPKYKFKTIDELRKSGKTAKKKKKESSPTPSTSKISAVLSNVKVIDMTGREKKVFSGYHAIAGRVVTGSDVESEDGDNLDEGKEEAFSCPELLHNLDMLIEETEMKILSNDRQKRYEEDRSVSLEHQRGQLDATLKREEEEISRIQTVLRIVETCESQLNSDTHHDYLLDHFAEVLSDLQSNYFEEYRMFELSDLAQVMIYPLLQKYFLNWDPLMKPSYGIKEMKRWKLLLEPDKSSYAMQNVSEETDVYQHMVWDVWMPSVRSSLLTWDPRDCESALDFVEKWTLLLPSWMLENILNQLVLPQLQKQVDNWDPLTDPIPLHSWIHPWLPHMQERLEPLYGPIRHKLASALQLWHPRDPSARIILEPWKKVFSRGSWDAFVIKTILPKLALSMQELVVDPSKQELELFESVLTWQGLIPMPSIVTMLEKHFFPKWLKALSVWLNGSPDLDEVSKWYTGWKSMFPEPLASNSFVKDRFKQALEIMNRSVGGAPRANHEEDEDKGPLYHKVASKVPASSVPSNFRDLIQMRAEERGILFMPLPKNLDGQTLYRLGGHIVYIDKGVIFQKVGDSYLPVSLQDLFR</sequence>
<evidence type="ECO:0000313" key="13">
    <source>
        <dbReference type="Proteomes" id="UP001642483"/>
    </source>
</evidence>
<organism evidence="12 13">
    <name type="scientific">Clavelina lepadiformis</name>
    <name type="common">Light-bulb sea squirt</name>
    <name type="synonym">Ascidia lepadiformis</name>
    <dbReference type="NCBI Taxonomy" id="159417"/>
    <lineage>
        <taxon>Eukaryota</taxon>
        <taxon>Metazoa</taxon>
        <taxon>Chordata</taxon>
        <taxon>Tunicata</taxon>
        <taxon>Ascidiacea</taxon>
        <taxon>Aplousobranchia</taxon>
        <taxon>Clavelinidae</taxon>
        <taxon>Clavelina</taxon>
    </lineage>
</organism>
<evidence type="ECO:0000256" key="10">
    <source>
        <dbReference type="SAM" id="MobiDB-lite"/>
    </source>
</evidence>
<feature type="region of interest" description="Disordered" evidence="10">
    <location>
        <begin position="245"/>
        <end position="264"/>
    </location>
</feature>
<keyword evidence="13" id="KW-1185">Reference proteome</keyword>
<dbReference type="InterPro" id="IPR022159">
    <property type="entry name" value="STIP/TFIP11_N"/>
</dbReference>
<feature type="compositionally biased region" description="Basic residues" evidence="10">
    <location>
        <begin position="245"/>
        <end position="254"/>
    </location>
</feature>
<dbReference type="InterPro" id="IPR022783">
    <property type="entry name" value="GCFC_dom"/>
</dbReference>
<feature type="domain" description="G-patch" evidence="11">
    <location>
        <begin position="142"/>
        <end position="188"/>
    </location>
</feature>
<evidence type="ECO:0000256" key="3">
    <source>
        <dbReference type="ARBA" id="ARBA00015137"/>
    </source>
</evidence>
<dbReference type="InterPro" id="IPR045211">
    <property type="entry name" value="TFP11/STIP/Ntr1"/>
</dbReference>
<feature type="region of interest" description="Disordered" evidence="10">
    <location>
        <begin position="67"/>
        <end position="124"/>
    </location>
</feature>
<comment type="similarity">
    <text evidence="2 9">Belongs to the TFP11/STIP family.</text>
</comment>